<keyword evidence="7 8" id="KW-0238">DNA-binding</keyword>
<feature type="region of interest" description="Disordered" evidence="12">
    <location>
        <begin position="81"/>
        <end position="120"/>
    </location>
</feature>
<comment type="domain">
    <text evidence="8">Domain I is involved in oligomerization and binding regulators, domain II is flexibile and of varying length in different bacteria, domain III forms the AAA+ region, while domain IV binds dsDNA.</text>
</comment>
<evidence type="ECO:0000313" key="15">
    <source>
        <dbReference type="EMBL" id="QQO10016.1"/>
    </source>
</evidence>
<dbReference type="GO" id="GO:0005737">
    <property type="term" value="C:cytoplasm"/>
    <property type="evidence" value="ECO:0007669"/>
    <property type="project" value="UniProtKB-SubCell"/>
</dbReference>
<feature type="binding site" evidence="8">
    <location>
        <position position="166"/>
    </location>
    <ligand>
        <name>ATP</name>
        <dbReference type="ChEBI" id="CHEBI:30616"/>
    </ligand>
</feature>
<keyword evidence="6 8" id="KW-0446">Lipid-binding</keyword>
<dbReference type="InterPro" id="IPR038454">
    <property type="entry name" value="DnaA_N_sf"/>
</dbReference>
<reference evidence="15" key="1">
    <citation type="submission" date="2021-01" db="EMBL/GenBank/DDBJ databases">
        <title>Description of Breznakiella homolactica.</title>
        <authorList>
            <person name="Song Y."/>
            <person name="Brune A."/>
        </authorList>
    </citation>
    <scope>NUCLEOTIDE SEQUENCE</scope>
    <source>
        <strain evidence="15">RmG30</strain>
    </source>
</reference>
<gene>
    <name evidence="8 15" type="primary">dnaA</name>
    <name evidence="15" type="ORF">JFL75_03625</name>
</gene>
<feature type="region of interest" description="Domain I, interacts with DnaA modulators" evidence="8">
    <location>
        <begin position="1"/>
        <end position="88"/>
    </location>
</feature>
<dbReference type="CDD" id="cd06571">
    <property type="entry name" value="Bac_DnaA_C"/>
    <property type="match status" value="1"/>
</dbReference>
<feature type="binding site" evidence="8">
    <location>
        <position position="169"/>
    </location>
    <ligand>
        <name>ATP</name>
        <dbReference type="ChEBI" id="CHEBI:30616"/>
    </ligand>
</feature>
<dbReference type="PANTHER" id="PTHR30050:SF2">
    <property type="entry name" value="CHROMOSOMAL REPLICATION INITIATOR PROTEIN DNAA"/>
    <property type="match status" value="1"/>
</dbReference>
<keyword evidence="4 8" id="KW-0547">Nucleotide-binding</keyword>
<dbReference type="GO" id="GO:0005524">
    <property type="term" value="F:ATP binding"/>
    <property type="evidence" value="ECO:0007669"/>
    <property type="project" value="UniProtKB-UniRule"/>
</dbReference>
<accession>A0A7T7XPC1</accession>
<evidence type="ECO:0000256" key="11">
    <source>
        <dbReference type="RuleBase" id="RU004227"/>
    </source>
</evidence>
<keyword evidence="2 8" id="KW-0963">Cytoplasm</keyword>
<dbReference type="InterPro" id="IPR024633">
    <property type="entry name" value="DnaA_N_dom"/>
</dbReference>
<feature type="binding site" evidence="8">
    <location>
        <position position="168"/>
    </location>
    <ligand>
        <name>ATP</name>
        <dbReference type="ChEBI" id="CHEBI:30616"/>
    </ligand>
</feature>
<evidence type="ECO:0000256" key="4">
    <source>
        <dbReference type="ARBA" id="ARBA00022741"/>
    </source>
</evidence>
<keyword evidence="5 8" id="KW-0067">ATP-binding</keyword>
<evidence type="ECO:0000256" key="5">
    <source>
        <dbReference type="ARBA" id="ARBA00022840"/>
    </source>
</evidence>
<dbReference type="Pfam" id="PF11638">
    <property type="entry name" value="DnaA_N"/>
    <property type="match status" value="1"/>
</dbReference>
<dbReference type="InterPro" id="IPR020591">
    <property type="entry name" value="Chromosome_initiator_DnaA-like"/>
</dbReference>
<dbReference type="Gene3D" id="1.10.8.60">
    <property type="match status" value="1"/>
</dbReference>
<sequence length="465" mass="53467">MADWDYEIFWTETIKHIKGELEEQEFAMWFNIEYLRSTERELIVAVPSSFYRDQVKQRYQSYIENKIRELTGKDLSIQFEVQSKKDPPKTPAAPEKTESLPEQKKPARETKSQKSAKQNHSQLRKDYIFDNYVIGDNNNFASNAAMAIARNPGDAYNPFLIYGGVGLGKTHLMQAIGNYIYENSDQKVIYITAESFTNEFIHAIKEGPSKAAAFKNKYRYADVLLIDDIHFLQKKYETQEELFHTFNALYDAKKQIVFTCDRPLSELKNFSDRLSNRFGKGLNVDLQPPDYETRFAILKMKTEARGVNIPDEVIALVSKNVSSNIRDLESALIKLIAYAELVGKPITVETAQQQLKDVFASPRQTNMSIETIQRVVADYFSLSHNDLKSKKRTQNIVFPRQLSMFIAREITEYSTTEVGQSFGGRDHTTVMHACQKIEERITADPSLESTIQTLIRMIKEYSAKS</sequence>
<dbReference type="PANTHER" id="PTHR30050">
    <property type="entry name" value="CHROMOSOMAL REPLICATION INITIATOR PROTEIN DNAA"/>
    <property type="match status" value="1"/>
</dbReference>
<dbReference type="GO" id="GO:0006270">
    <property type="term" value="P:DNA replication initiation"/>
    <property type="evidence" value="ECO:0007669"/>
    <property type="project" value="UniProtKB-UniRule"/>
</dbReference>
<dbReference type="GO" id="GO:0003688">
    <property type="term" value="F:DNA replication origin binding"/>
    <property type="evidence" value="ECO:0007669"/>
    <property type="project" value="UniProtKB-UniRule"/>
</dbReference>
<dbReference type="SUPFAM" id="SSF52540">
    <property type="entry name" value="P-loop containing nucleoside triphosphate hydrolases"/>
    <property type="match status" value="1"/>
</dbReference>
<dbReference type="Pfam" id="PF00308">
    <property type="entry name" value="Bac_DnaA"/>
    <property type="match status" value="1"/>
</dbReference>
<name>A0A7T7XPC1_9SPIR</name>
<dbReference type="HAMAP" id="MF_00377">
    <property type="entry name" value="DnaA_bact"/>
    <property type="match status" value="1"/>
</dbReference>
<evidence type="ECO:0000256" key="7">
    <source>
        <dbReference type="ARBA" id="ARBA00023125"/>
    </source>
</evidence>
<evidence type="ECO:0000256" key="1">
    <source>
        <dbReference type="ARBA" id="ARBA00006583"/>
    </source>
</evidence>
<evidence type="ECO:0000313" key="16">
    <source>
        <dbReference type="Proteomes" id="UP000595917"/>
    </source>
</evidence>
<evidence type="ECO:0000256" key="8">
    <source>
        <dbReference type="HAMAP-Rule" id="MF_00377"/>
    </source>
</evidence>
<dbReference type="Gene3D" id="3.30.300.180">
    <property type="match status" value="1"/>
</dbReference>
<dbReference type="Pfam" id="PF08299">
    <property type="entry name" value="Bac_DnaA_C"/>
    <property type="match status" value="1"/>
</dbReference>
<evidence type="ECO:0000256" key="10">
    <source>
        <dbReference type="RuleBase" id="RU000577"/>
    </source>
</evidence>
<dbReference type="InterPro" id="IPR013159">
    <property type="entry name" value="DnaA_C"/>
</dbReference>
<dbReference type="SMART" id="SM00382">
    <property type="entry name" value="AAA"/>
    <property type="match status" value="1"/>
</dbReference>
<dbReference type="InterPro" id="IPR013317">
    <property type="entry name" value="DnaA_dom"/>
</dbReference>
<evidence type="ECO:0000259" key="14">
    <source>
        <dbReference type="SMART" id="SM00760"/>
    </source>
</evidence>
<keyword evidence="16" id="KW-1185">Reference proteome</keyword>
<dbReference type="InterPro" id="IPR010921">
    <property type="entry name" value="Trp_repressor/repl_initiator"/>
</dbReference>
<comment type="similarity">
    <text evidence="1 8 11">Belongs to the DnaA family.</text>
</comment>
<dbReference type="GO" id="GO:0006275">
    <property type="term" value="P:regulation of DNA replication"/>
    <property type="evidence" value="ECO:0007669"/>
    <property type="project" value="UniProtKB-UniRule"/>
</dbReference>
<comment type="subcellular location">
    <subcellularLocation>
        <location evidence="8">Cytoplasm</location>
    </subcellularLocation>
</comment>
<evidence type="ECO:0000256" key="12">
    <source>
        <dbReference type="SAM" id="MobiDB-lite"/>
    </source>
</evidence>
<dbReference type="RefSeq" id="WP_215627320.1">
    <property type="nucleotide sequence ID" value="NZ_CP067089.2"/>
</dbReference>
<dbReference type="NCBIfam" id="TIGR00362">
    <property type="entry name" value="DnaA"/>
    <property type="match status" value="1"/>
</dbReference>
<feature type="compositionally biased region" description="Basic and acidic residues" evidence="12">
    <location>
        <begin position="95"/>
        <end position="112"/>
    </location>
</feature>
<dbReference type="PRINTS" id="PR00051">
    <property type="entry name" value="DNAA"/>
</dbReference>
<dbReference type="CDD" id="cd00009">
    <property type="entry name" value="AAA"/>
    <property type="match status" value="1"/>
</dbReference>
<dbReference type="AlphaFoldDB" id="A0A7T7XPC1"/>
<dbReference type="EMBL" id="CP067089">
    <property type="protein sequence ID" value="QQO10016.1"/>
    <property type="molecule type" value="Genomic_DNA"/>
</dbReference>
<feature type="domain" description="AAA+ ATPase" evidence="13">
    <location>
        <begin position="155"/>
        <end position="285"/>
    </location>
</feature>
<dbReference type="KEGG" id="bhc:JFL75_03625"/>
<evidence type="ECO:0000259" key="13">
    <source>
        <dbReference type="SMART" id="SM00382"/>
    </source>
</evidence>
<evidence type="ECO:0000256" key="6">
    <source>
        <dbReference type="ARBA" id="ARBA00023121"/>
    </source>
</evidence>
<dbReference type="SUPFAM" id="SSF48295">
    <property type="entry name" value="TrpR-like"/>
    <property type="match status" value="1"/>
</dbReference>
<comment type="caution">
    <text evidence="8">Lacks conserved residue(s) required for the propagation of feature annotation.</text>
</comment>
<dbReference type="GO" id="GO:0008289">
    <property type="term" value="F:lipid binding"/>
    <property type="evidence" value="ECO:0007669"/>
    <property type="project" value="UniProtKB-KW"/>
</dbReference>
<dbReference type="Proteomes" id="UP000595917">
    <property type="component" value="Chromosome"/>
</dbReference>
<dbReference type="SMART" id="SM00760">
    <property type="entry name" value="Bac_DnaA_C"/>
    <property type="match status" value="1"/>
</dbReference>
<dbReference type="GO" id="GO:0005886">
    <property type="term" value="C:plasma membrane"/>
    <property type="evidence" value="ECO:0007669"/>
    <property type="project" value="TreeGrafter"/>
</dbReference>
<keyword evidence="3 8" id="KW-0235">DNA replication</keyword>
<feature type="region of interest" description="Domain IV, binds dsDNA" evidence="8">
    <location>
        <begin position="340"/>
        <end position="465"/>
    </location>
</feature>
<dbReference type="Gene3D" id="1.10.1750.10">
    <property type="match status" value="1"/>
</dbReference>
<organism evidence="15 16">
    <name type="scientific">Breznakiella homolactica</name>
    <dbReference type="NCBI Taxonomy" id="2798577"/>
    <lineage>
        <taxon>Bacteria</taxon>
        <taxon>Pseudomonadati</taxon>
        <taxon>Spirochaetota</taxon>
        <taxon>Spirochaetia</taxon>
        <taxon>Spirochaetales</taxon>
        <taxon>Breznakiellaceae</taxon>
        <taxon>Breznakiella</taxon>
    </lineage>
</organism>
<dbReference type="InterPro" id="IPR003593">
    <property type="entry name" value="AAA+_ATPase"/>
</dbReference>
<protein>
    <recommendedName>
        <fullName evidence="8 9">Chromosomal replication initiator protein DnaA</fullName>
    </recommendedName>
</protein>
<dbReference type="InterPro" id="IPR027417">
    <property type="entry name" value="P-loop_NTPase"/>
</dbReference>
<comment type="function">
    <text evidence="8 10">Plays an essential role in the initiation and regulation of chromosomal replication. ATP-DnaA binds to the origin of replication (oriC) to initiate formation of the DNA replication initiation complex once per cell cycle. Binds the DnaA box (a 9 base pair repeat at the origin) and separates the double-stranded (ds)DNA. Forms a right-handed helical filament on oriC DNA; dsDNA binds to the exterior of the filament while single-stranded (ss)DNA is stabiized in the filament's interior. The ATP-DnaA-oriC complex binds and stabilizes one strand of the AT-rich DNA unwinding element (DUE), permitting loading of DNA polymerase. After initiation quickly degrades to an ADP-DnaA complex that is not apt for DNA replication. Binds acidic phospholipids.</text>
</comment>
<dbReference type="InterPro" id="IPR001957">
    <property type="entry name" value="Chromosome_initiator_DnaA"/>
</dbReference>
<comment type="subunit">
    <text evidence="8">Oligomerizes as a right-handed, spiral filament on DNA at oriC.</text>
</comment>
<feature type="domain" description="Chromosomal replication initiator DnaA C-terminal" evidence="14">
    <location>
        <begin position="368"/>
        <end position="437"/>
    </location>
</feature>
<evidence type="ECO:0000256" key="9">
    <source>
        <dbReference type="NCBIfam" id="TIGR00362"/>
    </source>
</evidence>
<evidence type="ECO:0000256" key="2">
    <source>
        <dbReference type="ARBA" id="ARBA00022490"/>
    </source>
</evidence>
<evidence type="ECO:0000256" key="3">
    <source>
        <dbReference type="ARBA" id="ARBA00022705"/>
    </source>
</evidence>
<dbReference type="FunFam" id="3.40.50.300:FF:000668">
    <property type="entry name" value="Chromosomal replication initiator protein DnaA"/>
    <property type="match status" value="1"/>
</dbReference>
<dbReference type="Gene3D" id="3.40.50.300">
    <property type="entry name" value="P-loop containing nucleotide triphosphate hydrolases"/>
    <property type="match status" value="1"/>
</dbReference>
<proteinExistence type="inferred from homology"/>
<feature type="binding site" evidence="8">
    <location>
        <position position="170"/>
    </location>
    <ligand>
        <name>ATP</name>
        <dbReference type="ChEBI" id="CHEBI:30616"/>
    </ligand>
</feature>